<dbReference type="OrthoDB" id="6516625at2759"/>
<proteinExistence type="predicted"/>
<keyword evidence="2" id="KW-1185">Reference proteome</keyword>
<dbReference type="Proteomes" id="UP000194236">
    <property type="component" value="Unassembled WGS sequence"/>
</dbReference>
<feature type="non-terminal residue" evidence="1">
    <location>
        <position position="288"/>
    </location>
</feature>
<reference evidence="1 2" key="1">
    <citation type="submission" date="2017-03" db="EMBL/GenBank/DDBJ databases">
        <title>Genome Survey of Euroglyphus maynei.</title>
        <authorList>
            <person name="Arlian L.G."/>
            <person name="Morgan M.S."/>
            <person name="Rider S.D."/>
        </authorList>
    </citation>
    <scope>NUCLEOTIDE SEQUENCE [LARGE SCALE GENOMIC DNA]</scope>
    <source>
        <strain evidence="1">Arlian Lab</strain>
        <tissue evidence="1">Whole body</tissue>
    </source>
</reference>
<gene>
    <name evidence="1" type="ORF">BLA29_008933</name>
</gene>
<sequence length="288" mass="34280">MLGYHHQQKPMMTTYDNNGNSFKRFSASRNYQKDMLTLNSLQPGKPYRKPQPLYSMKRNLNKYYGYDMMQTSESQTYPQQQYGMAVNTMQPAYNYTASLLPMLMNNDASRNYYQNVPGTGAGYSFFNNTMGQHYNGSSYWNPYNYYYSPYYYNYYNNYYNYAKKYYEAYYAGKKNKTSGYYPKNITSITGFSQNSFDYEQSKRFGHRAIKHQGGSTKEEKARVILDIRPRVTIKMLNKTEQAMQDEELKKKKKDHIFKTHMEIIMDTTTVKPYYNNYDSYYGYNYGPE</sequence>
<evidence type="ECO:0000313" key="1">
    <source>
        <dbReference type="EMBL" id="OTF70771.1"/>
    </source>
</evidence>
<organism evidence="1 2">
    <name type="scientific">Euroglyphus maynei</name>
    <name type="common">Mayne's house dust mite</name>
    <dbReference type="NCBI Taxonomy" id="6958"/>
    <lineage>
        <taxon>Eukaryota</taxon>
        <taxon>Metazoa</taxon>
        <taxon>Ecdysozoa</taxon>
        <taxon>Arthropoda</taxon>
        <taxon>Chelicerata</taxon>
        <taxon>Arachnida</taxon>
        <taxon>Acari</taxon>
        <taxon>Acariformes</taxon>
        <taxon>Sarcoptiformes</taxon>
        <taxon>Astigmata</taxon>
        <taxon>Psoroptidia</taxon>
        <taxon>Analgoidea</taxon>
        <taxon>Pyroglyphidae</taxon>
        <taxon>Pyroglyphinae</taxon>
        <taxon>Euroglyphus</taxon>
    </lineage>
</organism>
<accession>A0A1Y3AQM7</accession>
<comment type="caution">
    <text evidence="1">The sequence shown here is derived from an EMBL/GenBank/DDBJ whole genome shotgun (WGS) entry which is preliminary data.</text>
</comment>
<dbReference type="AlphaFoldDB" id="A0A1Y3AQM7"/>
<protein>
    <submittedName>
        <fullName evidence="1">Uncharacterized protein</fullName>
    </submittedName>
</protein>
<name>A0A1Y3AQM7_EURMA</name>
<dbReference type="EMBL" id="MUJZ01064076">
    <property type="protein sequence ID" value="OTF70771.1"/>
    <property type="molecule type" value="Genomic_DNA"/>
</dbReference>
<evidence type="ECO:0000313" key="2">
    <source>
        <dbReference type="Proteomes" id="UP000194236"/>
    </source>
</evidence>